<dbReference type="EMBL" id="JBHRSZ010000001">
    <property type="protein sequence ID" value="MFC3149706.1"/>
    <property type="molecule type" value="Genomic_DNA"/>
</dbReference>
<proteinExistence type="predicted"/>
<keyword evidence="2" id="KW-0472">Membrane</keyword>
<evidence type="ECO:0000313" key="4">
    <source>
        <dbReference type="Proteomes" id="UP001595476"/>
    </source>
</evidence>
<evidence type="ECO:0008006" key="5">
    <source>
        <dbReference type="Google" id="ProtNLM"/>
    </source>
</evidence>
<sequence>MAHDDLLDLKAERDDWQPIKRNTRKNDNDSDNDRSGSGSVFSIIVSLVLAVLLAGMGYWVADQFDKVYDQFERTNQQLNLLSQRVQVLEGKLDTSNDSMLSSEAAVKATLKEHGSEIRKLWGVSYDRNRKAINAQSNDIAQLKKTTKTLKSEVDGAQSKLTQVTKDVSVLSKLKVGESLATLETKLLGVSKEVDAFSTQLKPLLPKLEQYDESIVRNTKQLKELNDELIRSITDIQIQLNDDSLDKEVNKLSKLIDSIDKNRSRVNAELVKLSSKVNELQKKASQK</sequence>
<feature type="coiled-coil region" evidence="1">
    <location>
        <begin position="132"/>
        <end position="159"/>
    </location>
</feature>
<dbReference type="RefSeq" id="WP_386715135.1">
    <property type="nucleotide sequence ID" value="NZ_JBHRSZ010000001.1"/>
</dbReference>
<name>A0ABV7HAM2_9GAMM</name>
<comment type="caution">
    <text evidence="3">The sequence shown here is derived from an EMBL/GenBank/DDBJ whole genome shotgun (WGS) entry which is preliminary data.</text>
</comment>
<keyword evidence="2" id="KW-0812">Transmembrane</keyword>
<evidence type="ECO:0000256" key="1">
    <source>
        <dbReference type="SAM" id="Coils"/>
    </source>
</evidence>
<gene>
    <name evidence="3" type="ORF">ACFOEK_01550</name>
</gene>
<keyword evidence="2" id="KW-1133">Transmembrane helix</keyword>
<evidence type="ECO:0000256" key="2">
    <source>
        <dbReference type="SAM" id="Phobius"/>
    </source>
</evidence>
<keyword evidence="1" id="KW-0175">Coiled coil</keyword>
<keyword evidence="4" id="KW-1185">Reference proteome</keyword>
<organism evidence="3 4">
    <name type="scientific">Litoribrevibacter euphylliae</name>
    <dbReference type="NCBI Taxonomy" id="1834034"/>
    <lineage>
        <taxon>Bacteria</taxon>
        <taxon>Pseudomonadati</taxon>
        <taxon>Pseudomonadota</taxon>
        <taxon>Gammaproteobacteria</taxon>
        <taxon>Oceanospirillales</taxon>
        <taxon>Oceanospirillaceae</taxon>
        <taxon>Litoribrevibacter</taxon>
    </lineage>
</organism>
<reference evidence="4" key="1">
    <citation type="journal article" date="2019" name="Int. J. Syst. Evol. Microbiol.">
        <title>The Global Catalogue of Microorganisms (GCM) 10K type strain sequencing project: providing services to taxonomists for standard genome sequencing and annotation.</title>
        <authorList>
            <consortium name="The Broad Institute Genomics Platform"/>
            <consortium name="The Broad Institute Genome Sequencing Center for Infectious Disease"/>
            <person name="Wu L."/>
            <person name="Ma J."/>
        </authorList>
    </citation>
    <scope>NUCLEOTIDE SEQUENCE [LARGE SCALE GENOMIC DNA]</scope>
    <source>
        <strain evidence="4">KCTC 52438</strain>
    </source>
</reference>
<evidence type="ECO:0000313" key="3">
    <source>
        <dbReference type="EMBL" id="MFC3149706.1"/>
    </source>
</evidence>
<feature type="transmembrane region" description="Helical" evidence="2">
    <location>
        <begin position="40"/>
        <end position="61"/>
    </location>
</feature>
<accession>A0ABV7HAM2</accession>
<protein>
    <recommendedName>
        <fullName evidence="5">Chromosome partition protein Smc</fullName>
    </recommendedName>
</protein>
<dbReference type="Proteomes" id="UP001595476">
    <property type="component" value="Unassembled WGS sequence"/>
</dbReference>
<dbReference type="Gene3D" id="1.20.5.340">
    <property type="match status" value="1"/>
</dbReference>